<dbReference type="GeneID" id="24875711"/>
<evidence type="ECO:0000313" key="2">
    <source>
        <dbReference type="Proteomes" id="UP000266745"/>
    </source>
</evidence>
<dbReference type="KEGG" id="tah:SU86_004775"/>
<dbReference type="Proteomes" id="UP000266745">
    <property type="component" value="Chromosome"/>
</dbReference>
<name>A0A3G1B6L4_9ARCH</name>
<dbReference type="EMBL" id="CP011097">
    <property type="protein sequence ID" value="AJZ75795.2"/>
    <property type="molecule type" value="Genomic_DNA"/>
</dbReference>
<reference evidence="1 2" key="1">
    <citation type="journal article" date="2016" name="Sci. Rep.">
        <title>A novel ammonia-oxidizing archaeon from wastewater treatment plant: Its enrichment, physiological and genomic characteristics.</title>
        <authorList>
            <person name="Li Y."/>
            <person name="Ding K."/>
            <person name="Wen X."/>
            <person name="Zhang B."/>
            <person name="Shen B."/>
            <person name="Yang Y."/>
        </authorList>
    </citation>
    <scope>NUCLEOTIDE SEQUENCE [LARGE SCALE GENOMIC DNA]</scope>
    <source>
        <strain evidence="1 2">SAT1</strain>
    </source>
</reference>
<proteinExistence type="predicted"/>
<dbReference type="AlphaFoldDB" id="A0A3G1B6L4"/>
<accession>A0A3G1B6L4</accession>
<keyword evidence="2" id="KW-1185">Reference proteome</keyword>
<protein>
    <submittedName>
        <fullName evidence="1">Uncharacterized protein</fullName>
    </submittedName>
</protein>
<dbReference type="RefSeq" id="WP_048188650.1">
    <property type="nucleotide sequence ID" value="NZ_CP011097.1"/>
</dbReference>
<sequence>MQNRPANLEFQVFDGTKISEDIQTDVKYQDIIYYKWDRKEAISSDQEKRIDYQKAASEMEKLDWSFVHNHIGFVNKRKAITIQFVRLGENKWYAENIIMQQGRWTGCVWHCNADNKTITHMTRLFFEEDPKWFDSLSWKFKRVQT</sequence>
<organism evidence="1 2">
    <name type="scientific">Candidatus Nitrosotenuis cloacae</name>
    <dbReference type="NCBI Taxonomy" id="1603555"/>
    <lineage>
        <taxon>Archaea</taxon>
        <taxon>Nitrososphaerota</taxon>
        <taxon>Candidatus Nitrosotenuis</taxon>
    </lineage>
</organism>
<evidence type="ECO:0000313" key="1">
    <source>
        <dbReference type="EMBL" id="AJZ75795.2"/>
    </source>
</evidence>
<gene>
    <name evidence="1" type="ORF">SU86_004775</name>
</gene>